<feature type="domain" description="DNA mismatch repair proteins mutS family" evidence="4">
    <location>
        <begin position="261"/>
        <end position="442"/>
    </location>
</feature>
<dbReference type="InterPro" id="IPR036187">
    <property type="entry name" value="DNA_mismatch_repair_MutS_sf"/>
</dbReference>
<reference evidence="5 6" key="1">
    <citation type="submission" date="2019-02" db="EMBL/GenBank/DDBJ databases">
        <title>Pedobacter sp. RP-1-14 sp. nov., isolated from Arctic soil.</title>
        <authorList>
            <person name="Dahal R.H."/>
        </authorList>
    </citation>
    <scope>NUCLEOTIDE SEQUENCE [LARGE SCALE GENOMIC DNA]</scope>
    <source>
        <strain evidence="5 6">RP-1-14</strain>
    </source>
</reference>
<dbReference type="OrthoDB" id="1097361at2"/>
<gene>
    <name evidence="5" type="ORF">EZ437_18980</name>
</gene>
<keyword evidence="2" id="KW-0067">ATP-binding</keyword>
<proteinExistence type="predicted"/>
<evidence type="ECO:0000256" key="2">
    <source>
        <dbReference type="ARBA" id="ARBA00022840"/>
    </source>
</evidence>
<dbReference type="InterPro" id="IPR045076">
    <property type="entry name" value="MutS"/>
</dbReference>
<evidence type="ECO:0000259" key="4">
    <source>
        <dbReference type="SMART" id="SM00534"/>
    </source>
</evidence>
<evidence type="ECO:0000313" key="6">
    <source>
        <dbReference type="Proteomes" id="UP000293347"/>
    </source>
</evidence>
<dbReference type="GO" id="GO:0006298">
    <property type="term" value="P:mismatch repair"/>
    <property type="evidence" value="ECO:0007669"/>
    <property type="project" value="InterPro"/>
</dbReference>
<dbReference type="Pfam" id="PF00488">
    <property type="entry name" value="MutS_V"/>
    <property type="match status" value="1"/>
</dbReference>
<dbReference type="RefSeq" id="WP_131597646.1">
    <property type="nucleotide sequence ID" value="NZ_SJSL01000007.1"/>
</dbReference>
<comment type="caution">
    <text evidence="5">The sequence shown here is derived from an EMBL/GenBank/DDBJ whole genome shotgun (WGS) entry which is preliminary data.</text>
</comment>
<dbReference type="Gene3D" id="1.10.1420.10">
    <property type="match status" value="1"/>
</dbReference>
<sequence length="453" mass="51289">MSFIADRQTLEDLNMLGKHRHGSVYSIFNKTKTRGGERLLEQWFQSPLQAPEEINKRSSLFSFIHQLDVDFPFDPVLFSKAENYLESAGPASFPFTVADIALKKLKGSFFHDYQFNQTYEGLMAAIQFLRDCVSFIGKMERAGDGIGKLHFENERAILSRIFDDERLQWLMSKQAIQQCSFMEVCRYDYLLRQGLAEEMKVVLESVYRLDVYTSVATVAAQRNFSYAEALAASENCFETSGLWHPSLIKGVANVLDFDRNKNMLFLTGANMAGKSTLMKAFGIVVYLAHMGFPVPAGKLRFSVMQGLYSSINVSDNLNSGYSHFYAEVLRVKTVAEQVSNGLRLVVLFDELFKGTNVKDAFDATLEVTKAFSEYKKSFFIISTHIIEVGEKLIENEKLRAVYLPTLISGNTPKYTYKLEPGITSDRQGMLIIQNEGILELLAEDSTNSIKNRQ</sequence>
<keyword evidence="1" id="KW-0547">Nucleotide-binding</keyword>
<dbReference type="SUPFAM" id="SSF48334">
    <property type="entry name" value="DNA repair protein MutS, domain III"/>
    <property type="match status" value="1"/>
</dbReference>
<dbReference type="Proteomes" id="UP000293347">
    <property type="component" value="Unassembled WGS sequence"/>
</dbReference>
<evidence type="ECO:0000256" key="3">
    <source>
        <dbReference type="ARBA" id="ARBA00023125"/>
    </source>
</evidence>
<dbReference type="GO" id="GO:0140664">
    <property type="term" value="F:ATP-dependent DNA damage sensor activity"/>
    <property type="evidence" value="ECO:0007669"/>
    <property type="project" value="InterPro"/>
</dbReference>
<dbReference type="PANTHER" id="PTHR11361">
    <property type="entry name" value="DNA MISMATCH REPAIR PROTEIN MUTS FAMILY MEMBER"/>
    <property type="match status" value="1"/>
</dbReference>
<keyword evidence="3" id="KW-0238">DNA-binding</keyword>
<dbReference type="SMART" id="SM00534">
    <property type="entry name" value="MUTSac"/>
    <property type="match status" value="1"/>
</dbReference>
<dbReference type="AlphaFoldDB" id="A0A4R0NHN1"/>
<dbReference type="InterPro" id="IPR007696">
    <property type="entry name" value="DNA_mismatch_repair_MutS_core"/>
</dbReference>
<protein>
    <submittedName>
        <fullName evidence="5">DNA mismatch repair protein</fullName>
    </submittedName>
</protein>
<dbReference type="SUPFAM" id="SSF52540">
    <property type="entry name" value="P-loop containing nucleoside triphosphate hydrolases"/>
    <property type="match status" value="1"/>
</dbReference>
<accession>A0A4R0NHN1</accession>
<dbReference type="EMBL" id="SJSL01000007">
    <property type="protein sequence ID" value="TCC98274.1"/>
    <property type="molecule type" value="Genomic_DNA"/>
</dbReference>
<dbReference type="Gene3D" id="3.40.50.300">
    <property type="entry name" value="P-loop containing nucleotide triphosphate hydrolases"/>
    <property type="match status" value="1"/>
</dbReference>
<dbReference type="Pfam" id="PF05192">
    <property type="entry name" value="MutS_III"/>
    <property type="match status" value="1"/>
</dbReference>
<evidence type="ECO:0000313" key="5">
    <source>
        <dbReference type="EMBL" id="TCC98274.1"/>
    </source>
</evidence>
<keyword evidence="6" id="KW-1185">Reference proteome</keyword>
<name>A0A4R0NHN1_9SPHI</name>
<dbReference type="GO" id="GO:0030983">
    <property type="term" value="F:mismatched DNA binding"/>
    <property type="evidence" value="ECO:0007669"/>
    <property type="project" value="InterPro"/>
</dbReference>
<dbReference type="InterPro" id="IPR027417">
    <property type="entry name" value="P-loop_NTPase"/>
</dbReference>
<evidence type="ECO:0000256" key="1">
    <source>
        <dbReference type="ARBA" id="ARBA00022741"/>
    </source>
</evidence>
<dbReference type="PANTHER" id="PTHR11361:SF99">
    <property type="entry name" value="DNA MISMATCH REPAIR PROTEIN"/>
    <property type="match status" value="1"/>
</dbReference>
<dbReference type="InterPro" id="IPR000432">
    <property type="entry name" value="DNA_mismatch_repair_MutS_C"/>
</dbReference>
<dbReference type="GO" id="GO:0005524">
    <property type="term" value="F:ATP binding"/>
    <property type="evidence" value="ECO:0007669"/>
    <property type="project" value="UniProtKB-KW"/>
</dbReference>
<organism evidence="5 6">
    <name type="scientific">Pedobacter psychroterrae</name>
    <dbReference type="NCBI Taxonomy" id="2530453"/>
    <lineage>
        <taxon>Bacteria</taxon>
        <taxon>Pseudomonadati</taxon>
        <taxon>Bacteroidota</taxon>
        <taxon>Sphingobacteriia</taxon>
        <taxon>Sphingobacteriales</taxon>
        <taxon>Sphingobacteriaceae</taxon>
        <taxon>Pedobacter</taxon>
    </lineage>
</organism>